<evidence type="ECO:0000256" key="5">
    <source>
        <dbReference type="SAM" id="MobiDB-lite"/>
    </source>
</evidence>
<dbReference type="PANTHER" id="PTHR34105:SF1">
    <property type="entry name" value="PROLINE-, GLUTAMIC ACID- AND LEUCINE-RICH PROTEIN 1"/>
    <property type="match status" value="1"/>
</dbReference>
<comment type="caution">
    <text evidence="7">The sequence shown here is derived from an EMBL/GenBank/DDBJ whole genome shotgun (WGS) entry which is preliminary data.</text>
</comment>
<evidence type="ECO:0000256" key="4">
    <source>
        <dbReference type="ARBA" id="ARBA00023242"/>
    </source>
</evidence>
<gene>
    <name evidence="7" type="ORF">QBC37DRAFT_384036</name>
</gene>
<comment type="similarity">
    <text evidence="2">Belongs to the RIX1/PELP1 family.</text>
</comment>
<evidence type="ECO:0000313" key="7">
    <source>
        <dbReference type="EMBL" id="KAK4217950.1"/>
    </source>
</evidence>
<feature type="domain" description="Pre-rRNA-processing protein RIX1 N-terminal" evidence="6">
    <location>
        <begin position="6"/>
        <end position="214"/>
    </location>
</feature>
<dbReference type="GO" id="GO:0006364">
    <property type="term" value="P:rRNA processing"/>
    <property type="evidence" value="ECO:0007669"/>
    <property type="project" value="TreeGrafter"/>
</dbReference>
<feature type="compositionally biased region" description="Acidic residues" evidence="5">
    <location>
        <begin position="743"/>
        <end position="773"/>
    </location>
</feature>
<dbReference type="Proteomes" id="UP001301769">
    <property type="component" value="Unassembled WGS sequence"/>
</dbReference>
<dbReference type="PANTHER" id="PTHR34105">
    <property type="entry name" value="PROLINE-, GLUTAMIC ACID- AND LEUCINE-RICH PROTEIN 1"/>
    <property type="match status" value="1"/>
</dbReference>
<reference evidence="7" key="1">
    <citation type="journal article" date="2023" name="Mol. Phylogenet. Evol.">
        <title>Genome-scale phylogeny and comparative genomics of the fungal order Sordariales.</title>
        <authorList>
            <person name="Hensen N."/>
            <person name="Bonometti L."/>
            <person name="Westerberg I."/>
            <person name="Brannstrom I.O."/>
            <person name="Guillou S."/>
            <person name="Cros-Aarteil S."/>
            <person name="Calhoun S."/>
            <person name="Haridas S."/>
            <person name="Kuo A."/>
            <person name="Mondo S."/>
            <person name="Pangilinan J."/>
            <person name="Riley R."/>
            <person name="LaButti K."/>
            <person name="Andreopoulos B."/>
            <person name="Lipzen A."/>
            <person name="Chen C."/>
            <person name="Yan M."/>
            <person name="Daum C."/>
            <person name="Ng V."/>
            <person name="Clum A."/>
            <person name="Steindorff A."/>
            <person name="Ohm R.A."/>
            <person name="Martin F."/>
            <person name="Silar P."/>
            <person name="Natvig D.O."/>
            <person name="Lalanne C."/>
            <person name="Gautier V."/>
            <person name="Ament-Velasquez S.L."/>
            <person name="Kruys A."/>
            <person name="Hutchinson M.I."/>
            <person name="Powell A.J."/>
            <person name="Barry K."/>
            <person name="Miller A.N."/>
            <person name="Grigoriev I.V."/>
            <person name="Debuchy R."/>
            <person name="Gladieux P."/>
            <person name="Hiltunen Thoren M."/>
            <person name="Johannesson H."/>
        </authorList>
    </citation>
    <scope>NUCLEOTIDE SEQUENCE</scope>
    <source>
        <strain evidence="7">PSN293</strain>
    </source>
</reference>
<feature type="region of interest" description="Disordered" evidence="5">
    <location>
        <begin position="725"/>
        <end position="773"/>
    </location>
</feature>
<proteinExistence type="inferred from homology"/>
<dbReference type="GO" id="GO:0005634">
    <property type="term" value="C:nucleus"/>
    <property type="evidence" value="ECO:0007669"/>
    <property type="project" value="UniProtKB-SubCell"/>
</dbReference>
<evidence type="ECO:0000259" key="6">
    <source>
        <dbReference type="Pfam" id="PF08167"/>
    </source>
</evidence>
<protein>
    <recommendedName>
        <fullName evidence="3">Pre-rRNA-processing protein RIX1</fullName>
    </recommendedName>
</protein>
<reference evidence="7" key="2">
    <citation type="submission" date="2023-05" db="EMBL/GenBank/DDBJ databases">
        <authorList>
            <consortium name="Lawrence Berkeley National Laboratory"/>
            <person name="Steindorff A."/>
            <person name="Hensen N."/>
            <person name="Bonometti L."/>
            <person name="Westerberg I."/>
            <person name="Brannstrom I.O."/>
            <person name="Guillou S."/>
            <person name="Cros-Aarteil S."/>
            <person name="Calhoun S."/>
            <person name="Haridas S."/>
            <person name="Kuo A."/>
            <person name="Mondo S."/>
            <person name="Pangilinan J."/>
            <person name="Riley R."/>
            <person name="Labutti K."/>
            <person name="Andreopoulos B."/>
            <person name="Lipzen A."/>
            <person name="Chen C."/>
            <person name="Yanf M."/>
            <person name="Daum C."/>
            <person name="Ng V."/>
            <person name="Clum A."/>
            <person name="Ohm R."/>
            <person name="Martin F."/>
            <person name="Silar P."/>
            <person name="Natvig D."/>
            <person name="Lalanne C."/>
            <person name="Gautier V."/>
            <person name="Ament-Velasquez S.L."/>
            <person name="Kruys A."/>
            <person name="Hutchinson M.I."/>
            <person name="Powell A.J."/>
            <person name="Barry K."/>
            <person name="Miller A.N."/>
            <person name="Grigoriev I.V."/>
            <person name="Debuchy R."/>
            <person name="Gladieux P."/>
            <person name="Thoren M.H."/>
            <person name="Johannesson H."/>
        </authorList>
    </citation>
    <scope>NUCLEOTIDE SEQUENCE</scope>
    <source>
        <strain evidence="7">PSN293</strain>
    </source>
</reference>
<dbReference type="InterPro" id="IPR012583">
    <property type="entry name" value="RIX1_N"/>
</dbReference>
<dbReference type="Pfam" id="PF08167">
    <property type="entry name" value="RIX1"/>
    <property type="match status" value="1"/>
</dbReference>
<comment type="subcellular location">
    <subcellularLocation>
        <location evidence="1">Nucleus</location>
    </subcellularLocation>
</comment>
<evidence type="ECO:0000256" key="2">
    <source>
        <dbReference type="ARBA" id="ARBA00010511"/>
    </source>
</evidence>
<keyword evidence="4" id="KW-0539">Nucleus</keyword>
<name>A0AAN6YG19_9PEZI</name>
<keyword evidence="8" id="KW-1185">Reference proteome</keyword>
<dbReference type="InterPro" id="IPR016024">
    <property type="entry name" value="ARM-type_fold"/>
</dbReference>
<accession>A0AAN6YG19</accession>
<evidence type="ECO:0000256" key="1">
    <source>
        <dbReference type="ARBA" id="ARBA00004123"/>
    </source>
</evidence>
<evidence type="ECO:0000256" key="3">
    <source>
        <dbReference type="ARBA" id="ARBA00021502"/>
    </source>
</evidence>
<sequence length="773" mass="84079">MAAPPDLRVLCRRLTSTPPDELTHLCPLLVSHVLRCGGPLSASQESKGKDKSSETPVLIHKLRTSITTLLTGRNASGRFAAVCLIKAVIDVGGWECLRTAGPWITGLISVLQKPEPFASKQLCIVTLTRIYSLLHGYQTLVREMATPTLPSYVNACIQIIKGSTSGRNGPAPMSVVETVVRSLSKIVTLYPTTLRPHAAPIKAAIKMYMAPTWTDQLVVPQSLRQASRHLSVLLPYTAAKDGSSQEWGKAIDATIKDCHITADQVFRAVHESCESSTGYKAEIVSTEGEPSGGGDSADDLPPWTGVTAGSERLVGLIDLLGEYLKSPTKAAVTLPIGQLLDLTSRLTLVTIPGNSEEHMNLNVAIGKDEKAELWSSLPDIHTAVMQLHIAMMDRLKENALPLSTDLIDQMVRVFNSSRHLPTIRETTYNLAKNILSVSGLSLPKLTVKSLTLVLQSCCQDILRTAGHLEDKAPEPIATTKNGTKQKQQQKPSSTNADDYLTNSPTSNTTLSPFSPSHKAAAAELLPLFLSHLPQRHLSPDSRGLVDRTAILSRNKTAMLASCLYPYKDSRGRYYPSILPFLVRQFPRDQEVEVLRTNLLRAGRYVLATAEDGLDPHKSLDELLQETAAEDEDDAEEMIMSQINNDISEAAELAVDMEIDSATATATKASTNAFFVAATTTTQQQTDDLATTGGSLVAPMKRKAETDVTESGKKKRVEVREEVQEVQIAIMPKGPEPQVAVDSKDDDDSDSDSDASVEIDMTMEDDEDEEDVDE</sequence>
<dbReference type="SUPFAM" id="SSF48371">
    <property type="entry name" value="ARM repeat"/>
    <property type="match status" value="1"/>
</dbReference>
<feature type="compositionally biased region" description="Low complexity" evidence="5">
    <location>
        <begin position="478"/>
        <end position="490"/>
    </location>
</feature>
<feature type="compositionally biased region" description="Low complexity" evidence="5">
    <location>
        <begin position="500"/>
        <end position="514"/>
    </location>
</feature>
<organism evidence="7 8">
    <name type="scientific">Rhypophila decipiens</name>
    <dbReference type="NCBI Taxonomy" id="261697"/>
    <lineage>
        <taxon>Eukaryota</taxon>
        <taxon>Fungi</taxon>
        <taxon>Dikarya</taxon>
        <taxon>Ascomycota</taxon>
        <taxon>Pezizomycotina</taxon>
        <taxon>Sordariomycetes</taxon>
        <taxon>Sordariomycetidae</taxon>
        <taxon>Sordariales</taxon>
        <taxon>Naviculisporaceae</taxon>
        <taxon>Rhypophila</taxon>
    </lineage>
</organism>
<dbReference type="EMBL" id="MU858056">
    <property type="protein sequence ID" value="KAK4217950.1"/>
    <property type="molecule type" value="Genomic_DNA"/>
</dbReference>
<feature type="region of interest" description="Disordered" evidence="5">
    <location>
        <begin position="472"/>
        <end position="514"/>
    </location>
</feature>
<dbReference type="AlphaFoldDB" id="A0AAN6YG19"/>
<evidence type="ECO:0000313" key="8">
    <source>
        <dbReference type="Proteomes" id="UP001301769"/>
    </source>
</evidence>